<feature type="chain" id="PRO_5012910948" description="3-keto-alpha-glucoside-1,2-lyase/3-keto-2-hydroxy-glucal hydratase domain-containing protein" evidence="2">
    <location>
        <begin position="25"/>
        <end position="276"/>
    </location>
</feature>
<keyword evidence="5" id="KW-1185">Reference proteome</keyword>
<accession>A0A1T5AK14</accession>
<feature type="signal peptide" evidence="2">
    <location>
        <begin position="1"/>
        <end position="24"/>
    </location>
</feature>
<keyword evidence="2" id="KW-0732">Signal</keyword>
<organism evidence="4 5">
    <name type="scientific">Daejeonella lutea</name>
    <dbReference type="NCBI Taxonomy" id="572036"/>
    <lineage>
        <taxon>Bacteria</taxon>
        <taxon>Pseudomonadati</taxon>
        <taxon>Bacteroidota</taxon>
        <taxon>Sphingobacteriia</taxon>
        <taxon>Sphingobacteriales</taxon>
        <taxon>Sphingobacteriaceae</taxon>
        <taxon>Daejeonella</taxon>
    </lineage>
</organism>
<dbReference type="EMBL" id="FUYR01000001">
    <property type="protein sequence ID" value="SKB35351.1"/>
    <property type="molecule type" value="Genomic_DNA"/>
</dbReference>
<name>A0A1T5AK14_9SPHI</name>
<dbReference type="OrthoDB" id="176168at2"/>
<sequence length="276" mass="30002">MKTSNILKAAFSMSMVIFSVELSAQQPAPNAASPARPPRANPADTEVWEPLPPVVTPGKTLNEVPSDAIVLFDGSNLDEWITVKDKSPAKWTVGGGMFTVNKKTGGGNIETKRSFKDYQLHIEWMVPASIQGAGQGRGNSGLFLASTGGGDAGYELQILDSYNNENKTYVNGMAASIYKQFAPASNPAKKAGEWNVYDISWKAPTFNEDRTVKSPARVTVLFNGVLVHNNVELLGETVFIGKPSYKPYVSAPIKLQSHGDPSEPISFRNIWVRELN</sequence>
<evidence type="ECO:0000256" key="1">
    <source>
        <dbReference type="SAM" id="MobiDB-lite"/>
    </source>
</evidence>
<dbReference type="GO" id="GO:0016787">
    <property type="term" value="F:hydrolase activity"/>
    <property type="evidence" value="ECO:0007669"/>
    <property type="project" value="InterPro"/>
</dbReference>
<reference evidence="5" key="1">
    <citation type="submission" date="2017-02" db="EMBL/GenBank/DDBJ databases">
        <authorList>
            <person name="Varghese N."/>
            <person name="Submissions S."/>
        </authorList>
    </citation>
    <scope>NUCLEOTIDE SEQUENCE [LARGE SCALE GENOMIC DNA]</scope>
    <source>
        <strain evidence="5">DSM 22385</strain>
    </source>
</reference>
<proteinExistence type="predicted"/>
<dbReference type="Gene3D" id="2.60.120.560">
    <property type="entry name" value="Exo-inulinase, domain 1"/>
    <property type="match status" value="1"/>
</dbReference>
<evidence type="ECO:0000313" key="4">
    <source>
        <dbReference type="EMBL" id="SKB35351.1"/>
    </source>
</evidence>
<evidence type="ECO:0000256" key="2">
    <source>
        <dbReference type="SAM" id="SignalP"/>
    </source>
</evidence>
<dbReference type="RefSeq" id="WP_079701364.1">
    <property type="nucleotide sequence ID" value="NZ_FUYR01000001.1"/>
</dbReference>
<dbReference type="Pfam" id="PF06439">
    <property type="entry name" value="3keto-disac_hyd"/>
    <property type="match status" value="1"/>
</dbReference>
<dbReference type="AlphaFoldDB" id="A0A1T5AK14"/>
<evidence type="ECO:0000259" key="3">
    <source>
        <dbReference type="Pfam" id="PF06439"/>
    </source>
</evidence>
<feature type="region of interest" description="Disordered" evidence="1">
    <location>
        <begin position="28"/>
        <end position="47"/>
    </location>
</feature>
<dbReference type="InterPro" id="IPR010496">
    <property type="entry name" value="AL/BT2_dom"/>
</dbReference>
<dbReference type="Proteomes" id="UP000189981">
    <property type="component" value="Unassembled WGS sequence"/>
</dbReference>
<gene>
    <name evidence="4" type="ORF">SAMN05661099_0816</name>
</gene>
<feature type="domain" description="3-keto-alpha-glucoside-1,2-lyase/3-keto-2-hydroxy-glucal hydratase" evidence="3">
    <location>
        <begin position="68"/>
        <end position="273"/>
    </location>
</feature>
<evidence type="ECO:0000313" key="5">
    <source>
        <dbReference type="Proteomes" id="UP000189981"/>
    </source>
</evidence>
<protein>
    <recommendedName>
        <fullName evidence="3">3-keto-alpha-glucoside-1,2-lyase/3-keto-2-hydroxy-glucal hydratase domain-containing protein</fullName>
    </recommendedName>
</protein>
<dbReference type="STRING" id="572036.SAMN05661099_0816"/>